<accession>A0ABQ5R3B9</accession>
<dbReference type="PROSITE" id="PS50977">
    <property type="entry name" value="HTH_TETR_2"/>
    <property type="match status" value="1"/>
</dbReference>
<evidence type="ECO:0000256" key="1">
    <source>
        <dbReference type="ARBA" id="ARBA00023125"/>
    </source>
</evidence>
<dbReference type="PANTHER" id="PTHR30055:SF235">
    <property type="entry name" value="TRANSCRIPTIONAL REGULATORY PROTEIN"/>
    <property type="match status" value="1"/>
</dbReference>
<dbReference type="InterPro" id="IPR050109">
    <property type="entry name" value="HTH-type_TetR-like_transc_reg"/>
</dbReference>
<evidence type="ECO:0000259" key="3">
    <source>
        <dbReference type="PROSITE" id="PS50977"/>
    </source>
</evidence>
<keyword evidence="5" id="KW-1185">Reference proteome</keyword>
<dbReference type="Gene3D" id="1.10.357.10">
    <property type="entry name" value="Tetracycline Repressor, domain 2"/>
    <property type="match status" value="1"/>
</dbReference>
<dbReference type="InterPro" id="IPR036271">
    <property type="entry name" value="Tet_transcr_reg_TetR-rel_C_sf"/>
</dbReference>
<proteinExistence type="predicted"/>
<gene>
    <name evidence="4" type="ORF">Pa4123_64610</name>
</gene>
<dbReference type="Pfam" id="PF00440">
    <property type="entry name" value="TetR_N"/>
    <property type="match status" value="1"/>
</dbReference>
<dbReference type="RefSeq" id="WP_281902011.1">
    <property type="nucleotide sequence ID" value="NZ_BSDI01000041.1"/>
</dbReference>
<dbReference type="InterPro" id="IPR041678">
    <property type="entry name" value="TetR_C_16"/>
</dbReference>
<dbReference type="InterPro" id="IPR001647">
    <property type="entry name" value="HTH_TetR"/>
</dbReference>
<feature type="domain" description="HTH tetR-type" evidence="3">
    <location>
        <begin position="12"/>
        <end position="72"/>
    </location>
</feature>
<dbReference type="Proteomes" id="UP001144280">
    <property type="component" value="Unassembled WGS sequence"/>
</dbReference>
<organism evidence="4 5">
    <name type="scientific">Phytohabitans aurantiacus</name>
    <dbReference type="NCBI Taxonomy" id="3016789"/>
    <lineage>
        <taxon>Bacteria</taxon>
        <taxon>Bacillati</taxon>
        <taxon>Actinomycetota</taxon>
        <taxon>Actinomycetes</taxon>
        <taxon>Micromonosporales</taxon>
        <taxon>Micromonosporaceae</taxon>
    </lineage>
</organism>
<keyword evidence="1 2" id="KW-0238">DNA-binding</keyword>
<dbReference type="Gene3D" id="1.10.10.60">
    <property type="entry name" value="Homeodomain-like"/>
    <property type="match status" value="1"/>
</dbReference>
<reference evidence="4" key="1">
    <citation type="submission" date="2022-12" db="EMBL/GenBank/DDBJ databases">
        <title>New Phytohabitans aurantiacus sp. RD004123 nov., an actinomycete isolated from soil.</title>
        <authorList>
            <person name="Triningsih D.W."/>
            <person name="Harunari E."/>
            <person name="Igarashi Y."/>
        </authorList>
    </citation>
    <scope>NUCLEOTIDE SEQUENCE</scope>
    <source>
        <strain evidence="4">RD004123</strain>
    </source>
</reference>
<dbReference type="Pfam" id="PF17920">
    <property type="entry name" value="TetR_C_16"/>
    <property type="match status" value="1"/>
</dbReference>
<sequence>MARRTGRRPGNPDTREAILAAAREAFAERGFDAASIRGIATSAGVDPALVHHYFGTKEQLFRACMDFPIDPSTVLPQVLDGGMDGIGERLVRMFLSVWDSPAGAAGVALMRSALSNEWTARLLREFVTTQMLRYVLPKLSVEPGEARLRASLVASQMAGLAMVRYVLKLEPLASAPPDVVISAIAPTIQRYVAGPLQA</sequence>
<protein>
    <submittedName>
        <fullName evidence="4">TetR family transcriptional regulator</fullName>
    </submittedName>
</protein>
<comment type="caution">
    <text evidence="4">The sequence shown here is derived from an EMBL/GenBank/DDBJ whole genome shotgun (WGS) entry which is preliminary data.</text>
</comment>
<dbReference type="PANTHER" id="PTHR30055">
    <property type="entry name" value="HTH-TYPE TRANSCRIPTIONAL REGULATOR RUTR"/>
    <property type="match status" value="1"/>
</dbReference>
<evidence type="ECO:0000313" key="4">
    <source>
        <dbReference type="EMBL" id="GLI01185.1"/>
    </source>
</evidence>
<name>A0ABQ5R3B9_9ACTN</name>
<evidence type="ECO:0000313" key="5">
    <source>
        <dbReference type="Proteomes" id="UP001144280"/>
    </source>
</evidence>
<dbReference type="InterPro" id="IPR009057">
    <property type="entry name" value="Homeodomain-like_sf"/>
</dbReference>
<dbReference type="SUPFAM" id="SSF48498">
    <property type="entry name" value="Tetracyclin repressor-like, C-terminal domain"/>
    <property type="match status" value="1"/>
</dbReference>
<dbReference type="EMBL" id="BSDI01000041">
    <property type="protein sequence ID" value="GLI01185.1"/>
    <property type="molecule type" value="Genomic_DNA"/>
</dbReference>
<dbReference type="SUPFAM" id="SSF46689">
    <property type="entry name" value="Homeodomain-like"/>
    <property type="match status" value="1"/>
</dbReference>
<evidence type="ECO:0000256" key="2">
    <source>
        <dbReference type="PROSITE-ProRule" id="PRU00335"/>
    </source>
</evidence>
<dbReference type="PRINTS" id="PR00455">
    <property type="entry name" value="HTHTETR"/>
</dbReference>
<feature type="DNA-binding region" description="H-T-H motif" evidence="2">
    <location>
        <begin position="35"/>
        <end position="54"/>
    </location>
</feature>